<reference evidence="15" key="1">
    <citation type="submission" date="2025-08" db="UniProtKB">
        <authorList>
            <consortium name="RefSeq"/>
        </authorList>
    </citation>
    <scope>IDENTIFICATION</scope>
    <source>
        <strain evidence="15">OHB3-1</strain>
    </source>
</reference>
<dbReference type="InterPro" id="IPR003591">
    <property type="entry name" value="Leu-rich_rpt_typical-subtyp"/>
</dbReference>
<feature type="transmembrane region" description="Helical" evidence="12">
    <location>
        <begin position="898"/>
        <end position="922"/>
    </location>
</feature>
<keyword evidence="14" id="KW-1185">Reference proteome</keyword>
<dbReference type="OrthoDB" id="442066at2759"/>
<keyword evidence="6 13" id="KW-0732">Signal</keyword>
<evidence type="ECO:0000256" key="7">
    <source>
        <dbReference type="ARBA" id="ARBA00022737"/>
    </source>
</evidence>
<sequence length="957" mass="107348">MALLMYHLTSFFLLFLCYSLVNSYHPRDPKESLALLEFKKVFSLNESASSACDFWGQAAGYPKTATWNETEDCCSWDGVKCDEEGEGHVVGLDISCSQLYGTLHPNSTLFALSHLRTLNLSFNSFDFSPLSPQFGTFRNLRVLDLSSSSFHGDVPIEISHLSNLVSLDLSGNYDLKFSNLVMNQLVHNLTNLRNLALARVDLSRILTLTSFMNFSLSLTSLRLSSCGLSGNFPSHVLSLPNLRVLQLDYNHGLKGHLPMSNWSKSLEILDLFQERFPIPLAMPSYKVLDLSWCQFTGGIPESIKNLTQLDTIGLSRNNLLIGVIPSWLYALPHLKNLALSNNHFINAFMGDFKSNSLEVLDLGETNLQGGISESIYRQANLEFLILSSNNLSGILNLDILLRIQSLEYLFVSNNNQLSIPCTNASSRNIIWIEMASLKVEKFPCFLRYQKNLKYLDLSNNQLRGEIPRWFSEFGDLYQLNLSHNFLSSGIEVLFTLSNLGHVSLDFNLFNKLPSLTLPPLLSWFTASNNQLSGNIHHSIFWQTTNLKVLDLSNNSLSGEIPPLICHVTYLGTLILSKNRLSGTIPSCLGGNTSLEVLDLQSNNLSGTLPTNFPTGSQLKSFNLNDNQIEGELPRSLLNCENLHLLDLGNNKITGNFPYWLEAASNLQVLILRSNRFYGPINNSMNQYSFPSIQIIDLSRNHFIGSLPSNLFENLRAMKEIEMGNQKPNYISIYSSSYYHVSVVVSMKGLDHKLERILSIFKAIDLSSNDFSGEIPKSIGMLISLKGFNLSHNKLTGGIPMSFGNLTSLEWLDLSSNKLSCNIPLQLVALTFLSVLNLSHNQLSGPIPQGKQFATFENSSYIGNLGLCGFPLPNCDAKKHSESQLLRDDEEDEILEKGFWWRVVFMGYGCGMVFGIFVGYMVFRIGKPLWIVAMVEGKRSPKIQRSRRRNFGPRNRND</sequence>
<evidence type="ECO:0000256" key="6">
    <source>
        <dbReference type="ARBA" id="ARBA00022729"/>
    </source>
</evidence>
<dbReference type="InterPro" id="IPR032675">
    <property type="entry name" value="LRR_dom_sf"/>
</dbReference>
<dbReference type="SUPFAM" id="SSF52058">
    <property type="entry name" value="L domain-like"/>
    <property type="match status" value="1"/>
</dbReference>
<evidence type="ECO:0000256" key="5">
    <source>
        <dbReference type="ARBA" id="ARBA00022692"/>
    </source>
</evidence>
<gene>
    <name evidence="15" type="primary">LOC111014626</name>
</gene>
<protein>
    <submittedName>
        <fullName evidence="15">LOW QUALITY PROTEIN: receptor-like protein 12</fullName>
    </submittedName>
</protein>
<dbReference type="KEGG" id="mcha:111014626"/>
<dbReference type="InterPro" id="IPR001611">
    <property type="entry name" value="Leu-rich_rpt"/>
</dbReference>
<evidence type="ECO:0000256" key="3">
    <source>
        <dbReference type="ARBA" id="ARBA00022475"/>
    </source>
</evidence>
<evidence type="ECO:0000256" key="4">
    <source>
        <dbReference type="ARBA" id="ARBA00022614"/>
    </source>
</evidence>
<dbReference type="FunFam" id="3.80.10.10:FF:000111">
    <property type="entry name" value="LRR receptor-like serine/threonine-protein kinase ERECTA"/>
    <property type="match status" value="1"/>
</dbReference>
<evidence type="ECO:0000256" key="11">
    <source>
        <dbReference type="ARBA" id="ARBA00023180"/>
    </source>
</evidence>
<keyword evidence="9 12" id="KW-0472">Membrane</keyword>
<keyword evidence="10" id="KW-0675">Receptor</keyword>
<evidence type="ECO:0000313" key="14">
    <source>
        <dbReference type="Proteomes" id="UP000504603"/>
    </source>
</evidence>
<evidence type="ECO:0000256" key="8">
    <source>
        <dbReference type="ARBA" id="ARBA00022989"/>
    </source>
</evidence>
<keyword evidence="3" id="KW-1003">Cell membrane</keyword>
<keyword evidence="4" id="KW-0433">Leucine-rich repeat</keyword>
<dbReference type="Pfam" id="PF00560">
    <property type="entry name" value="LRR_1"/>
    <property type="match status" value="7"/>
</dbReference>
<dbReference type="PANTHER" id="PTHR48061">
    <property type="entry name" value="LEUCINE-RICH REPEAT RECEPTOR PROTEIN KINASE EMS1-LIKE-RELATED"/>
    <property type="match status" value="1"/>
</dbReference>
<dbReference type="Proteomes" id="UP000504603">
    <property type="component" value="Unplaced"/>
</dbReference>
<keyword evidence="8 12" id="KW-1133">Transmembrane helix</keyword>
<evidence type="ECO:0000256" key="1">
    <source>
        <dbReference type="ARBA" id="ARBA00004251"/>
    </source>
</evidence>
<dbReference type="InterPro" id="IPR046956">
    <property type="entry name" value="RLP23-like"/>
</dbReference>
<keyword evidence="5 12" id="KW-0812">Transmembrane</keyword>
<dbReference type="PROSITE" id="PS51450">
    <property type="entry name" value="LRR"/>
    <property type="match status" value="3"/>
</dbReference>
<evidence type="ECO:0000256" key="2">
    <source>
        <dbReference type="ARBA" id="ARBA00009592"/>
    </source>
</evidence>
<evidence type="ECO:0000256" key="10">
    <source>
        <dbReference type="ARBA" id="ARBA00023170"/>
    </source>
</evidence>
<dbReference type="GeneID" id="111014626"/>
<dbReference type="Gene3D" id="3.80.10.10">
    <property type="entry name" value="Ribonuclease Inhibitor"/>
    <property type="match status" value="4"/>
</dbReference>
<dbReference type="RefSeq" id="XP_022145108.1">
    <property type="nucleotide sequence ID" value="XM_022289416.1"/>
</dbReference>
<feature type="signal peptide" evidence="13">
    <location>
        <begin position="1"/>
        <end position="23"/>
    </location>
</feature>
<keyword evidence="7" id="KW-0677">Repeat</keyword>
<evidence type="ECO:0000256" key="13">
    <source>
        <dbReference type="SAM" id="SignalP"/>
    </source>
</evidence>
<dbReference type="SMART" id="SM00369">
    <property type="entry name" value="LRR_TYP"/>
    <property type="match status" value="7"/>
</dbReference>
<comment type="similarity">
    <text evidence="2">Belongs to the RLP family.</text>
</comment>
<dbReference type="GO" id="GO:0005886">
    <property type="term" value="C:plasma membrane"/>
    <property type="evidence" value="ECO:0007669"/>
    <property type="project" value="UniProtKB-SubCell"/>
</dbReference>
<dbReference type="Pfam" id="PF13855">
    <property type="entry name" value="LRR_8"/>
    <property type="match status" value="1"/>
</dbReference>
<dbReference type="FunFam" id="3.80.10.10:FF:000095">
    <property type="entry name" value="LRR receptor-like serine/threonine-protein kinase GSO1"/>
    <property type="match status" value="1"/>
</dbReference>
<organism evidence="14 15">
    <name type="scientific">Momordica charantia</name>
    <name type="common">Bitter gourd</name>
    <name type="synonym">Balsam pear</name>
    <dbReference type="NCBI Taxonomy" id="3673"/>
    <lineage>
        <taxon>Eukaryota</taxon>
        <taxon>Viridiplantae</taxon>
        <taxon>Streptophyta</taxon>
        <taxon>Embryophyta</taxon>
        <taxon>Tracheophyta</taxon>
        <taxon>Spermatophyta</taxon>
        <taxon>Magnoliopsida</taxon>
        <taxon>eudicotyledons</taxon>
        <taxon>Gunneridae</taxon>
        <taxon>Pentapetalae</taxon>
        <taxon>rosids</taxon>
        <taxon>fabids</taxon>
        <taxon>Cucurbitales</taxon>
        <taxon>Cucurbitaceae</taxon>
        <taxon>Momordiceae</taxon>
        <taxon>Momordica</taxon>
    </lineage>
</organism>
<feature type="chain" id="PRO_5026677874" evidence="13">
    <location>
        <begin position="24"/>
        <end position="957"/>
    </location>
</feature>
<comment type="subcellular location">
    <subcellularLocation>
        <location evidence="1">Cell membrane</location>
        <topology evidence="1">Single-pass type I membrane protein</topology>
    </subcellularLocation>
</comment>
<dbReference type="AlphaFoldDB" id="A0A6J1CV26"/>
<keyword evidence="11" id="KW-0325">Glycoprotein</keyword>
<dbReference type="PANTHER" id="PTHR48061:SF50">
    <property type="entry name" value="LEUCINE-RICH REPEAT-CONTAINING N-TERMINAL PLANT-TYPE DOMAIN-CONTAINING PROTEIN"/>
    <property type="match status" value="1"/>
</dbReference>
<name>A0A6J1CV26_MOMCH</name>
<evidence type="ECO:0000256" key="12">
    <source>
        <dbReference type="SAM" id="Phobius"/>
    </source>
</evidence>
<dbReference type="PRINTS" id="PR00019">
    <property type="entry name" value="LEURICHRPT"/>
</dbReference>
<accession>A0A6J1CV26</accession>
<evidence type="ECO:0000256" key="9">
    <source>
        <dbReference type="ARBA" id="ARBA00023136"/>
    </source>
</evidence>
<proteinExistence type="inferred from homology"/>
<dbReference type="SUPFAM" id="SSF52047">
    <property type="entry name" value="RNI-like"/>
    <property type="match status" value="1"/>
</dbReference>
<evidence type="ECO:0000313" key="15">
    <source>
        <dbReference type="RefSeq" id="XP_022145108.1"/>
    </source>
</evidence>